<organism evidence="4 5">
    <name type="scientific">Streptomyces glebosus</name>
    <dbReference type="NCBI Taxonomy" id="249580"/>
    <lineage>
        <taxon>Bacteria</taxon>
        <taxon>Bacillati</taxon>
        <taxon>Actinomycetota</taxon>
        <taxon>Actinomycetes</taxon>
        <taxon>Kitasatosporales</taxon>
        <taxon>Streptomycetaceae</taxon>
        <taxon>Streptomyces</taxon>
    </lineage>
</organism>
<name>A0A640SUX3_9ACTN</name>
<feature type="compositionally biased region" description="Low complexity" evidence="2">
    <location>
        <begin position="49"/>
        <end position="60"/>
    </location>
</feature>
<reference evidence="4 5" key="1">
    <citation type="submission" date="2019-12" db="EMBL/GenBank/DDBJ databases">
        <title>Whole genome shotgun sequence of Streptomyces hygroscopicus subsp. glebosus NBRC 13786.</title>
        <authorList>
            <person name="Ichikawa N."/>
            <person name="Kimura A."/>
            <person name="Kitahashi Y."/>
            <person name="Komaki H."/>
            <person name="Tamura T."/>
        </authorList>
    </citation>
    <scope>NUCLEOTIDE SEQUENCE [LARGE SCALE GENOMIC DNA]</scope>
    <source>
        <strain evidence="4 5">NBRC 13786</strain>
    </source>
</reference>
<dbReference type="PANTHER" id="PTHR21666:SF289">
    <property type="entry name" value="L-ALA--D-GLU ENDOPEPTIDASE"/>
    <property type="match status" value="1"/>
</dbReference>
<dbReference type="AlphaFoldDB" id="A0A640SUX3"/>
<proteinExistence type="predicted"/>
<keyword evidence="5" id="KW-1185">Reference proteome</keyword>
<feature type="domain" description="M23ase beta-sheet core" evidence="3">
    <location>
        <begin position="144"/>
        <end position="242"/>
    </location>
</feature>
<evidence type="ECO:0000313" key="5">
    <source>
        <dbReference type="Proteomes" id="UP000430079"/>
    </source>
</evidence>
<dbReference type="InterPro" id="IPR016047">
    <property type="entry name" value="M23ase_b-sheet_dom"/>
</dbReference>
<dbReference type="GO" id="GO:0004222">
    <property type="term" value="F:metalloendopeptidase activity"/>
    <property type="evidence" value="ECO:0007669"/>
    <property type="project" value="TreeGrafter"/>
</dbReference>
<keyword evidence="1" id="KW-0732">Signal</keyword>
<feature type="region of interest" description="Disordered" evidence="2">
    <location>
        <begin position="97"/>
        <end position="116"/>
    </location>
</feature>
<dbReference type="SUPFAM" id="SSF51261">
    <property type="entry name" value="Duplicated hybrid motif"/>
    <property type="match status" value="1"/>
</dbReference>
<dbReference type="PANTHER" id="PTHR21666">
    <property type="entry name" value="PEPTIDASE-RELATED"/>
    <property type="match status" value="1"/>
</dbReference>
<evidence type="ECO:0000256" key="1">
    <source>
        <dbReference type="ARBA" id="ARBA00022729"/>
    </source>
</evidence>
<dbReference type="Pfam" id="PF01551">
    <property type="entry name" value="Peptidase_M23"/>
    <property type="match status" value="1"/>
</dbReference>
<dbReference type="CDD" id="cd12797">
    <property type="entry name" value="M23_peptidase"/>
    <property type="match status" value="1"/>
</dbReference>
<feature type="region of interest" description="Disordered" evidence="2">
    <location>
        <begin position="13"/>
        <end position="74"/>
    </location>
</feature>
<accession>A0A640SUX3</accession>
<gene>
    <name evidence="4" type="ORF">Sgleb_21180</name>
</gene>
<dbReference type="InterPro" id="IPR050570">
    <property type="entry name" value="Cell_wall_metabolism_enzyme"/>
</dbReference>
<feature type="region of interest" description="Disordered" evidence="2">
    <location>
        <begin position="269"/>
        <end position="288"/>
    </location>
</feature>
<comment type="caution">
    <text evidence="4">The sequence shown here is derived from an EMBL/GenBank/DDBJ whole genome shotgun (WGS) entry which is preliminary data.</text>
</comment>
<evidence type="ECO:0000256" key="2">
    <source>
        <dbReference type="SAM" id="MobiDB-lite"/>
    </source>
</evidence>
<dbReference type="InterPro" id="IPR011055">
    <property type="entry name" value="Dup_hybrid_motif"/>
</dbReference>
<evidence type="ECO:0000313" key="4">
    <source>
        <dbReference type="EMBL" id="GFE14071.1"/>
    </source>
</evidence>
<evidence type="ECO:0000259" key="3">
    <source>
        <dbReference type="Pfam" id="PF01551"/>
    </source>
</evidence>
<dbReference type="Proteomes" id="UP000430079">
    <property type="component" value="Unassembled WGS sequence"/>
</dbReference>
<protein>
    <recommendedName>
        <fullName evidence="3">M23ase beta-sheet core domain-containing protein</fullName>
    </recommendedName>
</protein>
<dbReference type="Gene3D" id="2.70.70.10">
    <property type="entry name" value="Glucose Permease (Domain IIA)"/>
    <property type="match status" value="1"/>
</dbReference>
<sequence>MERLVARGAEGGLGLVAGRPGRHRADGPVGSGTEGPVLRGVERQELRGVQRPVGRGTGRPVGRRAVRPVGREVDGPVGRGVDWAVVAGRGEVGEGMGWRAESGAPAAPAAPPDEDRSWPVGGPAGAQPTVIRGWEPSPSPWAAGHRGVDLAASAGAVVRAAAPGRVAYAGTVAGRGVLTLEVSRSGRPPLRTTYEPVRSTVRKGQRVKAGQPVAVLQPDGPFHCREPCLHWGLRRGKTYLDPLSLLPRSMLRGGPSRLLPIFGVPVPAGGASSPRPEPPEPTAQARSSAPTAVALIEAAGLAAVAIWAFGRLPAARPRQARRTRGGGGMEGARGTSSGEGVSERETP</sequence>
<feature type="region of interest" description="Disordered" evidence="2">
    <location>
        <begin position="315"/>
        <end position="347"/>
    </location>
</feature>
<dbReference type="EMBL" id="BLIO01000001">
    <property type="protein sequence ID" value="GFE14071.1"/>
    <property type="molecule type" value="Genomic_DNA"/>
</dbReference>